<keyword evidence="5" id="KW-1185">Reference proteome</keyword>
<keyword evidence="1 2" id="KW-0238">DNA-binding</keyword>
<proteinExistence type="predicted"/>
<reference evidence="4 5" key="1">
    <citation type="submission" date="2021-10" db="EMBL/GenBank/DDBJ databases">
        <title>Streptomyces gossypii sp. nov., isolated from soil collected from cotton field.</title>
        <authorList>
            <person name="Ge X."/>
            <person name="Chen X."/>
            <person name="Liu W."/>
        </authorList>
    </citation>
    <scope>NUCLEOTIDE SEQUENCE [LARGE SCALE GENOMIC DNA]</scope>
    <source>
        <strain evidence="4 5">N2-109</strain>
    </source>
</reference>
<dbReference type="Gene3D" id="2.40.50.140">
    <property type="entry name" value="Nucleic acid-binding proteins"/>
    <property type="match status" value="1"/>
</dbReference>
<evidence type="ECO:0000256" key="1">
    <source>
        <dbReference type="ARBA" id="ARBA00023125"/>
    </source>
</evidence>
<dbReference type="InterPro" id="IPR000424">
    <property type="entry name" value="Primosome_PriB/ssb"/>
</dbReference>
<dbReference type="EMBL" id="JAJAGO010000004">
    <property type="protein sequence ID" value="MCT2590517.1"/>
    <property type="molecule type" value="Genomic_DNA"/>
</dbReference>
<accession>A0ABT2JRJ6</accession>
<dbReference type="Pfam" id="PF00436">
    <property type="entry name" value="SSB"/>
    <property type="match status" value="1"/>
</dbReference>
<organism evidence="4 5">
    <name type="scientific">Streptomyces gossypii</name>
    <dbReference type="NCBI Taxonomy" id="2883101"/>
    <lineage>
        <taxon>Bacteria</taxon>
        <taxon>Bacillati</taxon>
        <taxon>Actinomycetota</taxon>
        <taxon>Actinomycetes</taxon>
        <taxon>Kitasatosporales</taxon>
        <taxon>Streptomycetaceae</taxon>
        <taxon>Streptomyces</taxon>
    </lineage>
</organism>
<protein>
    <submittedName>
        <fullName evidence="4">Single-stranded DNA-binding protein</fullName>
    </submittedName>
</protein>
<evidence type="ECO:0000256" key="2">
    <source>
        <dbReference type="PROSITE-ProRule" id="PRU00252"/>
    </source>
</evidence>
<dbReference type="CDD" id="cd04496">
    <property type="entry name" value="SSB_OBF"/>
    <property type="match status" value="1"/>
</dbReference>
<dbReference type="Proteomes" id="UP001156389">
    <property type="component" value="Unassembled WGS sequence"/>
</dbReference>
<dbReference type="SUPFAM" id="SSF50249">
    <property type="entry name" value="Nucleic acid-binding proteins"/>
    <property type="match status" value="1"/>
</dbReference>
<name>A0ABT2JRJ6_9ACTN</name>
<evidence type="ECO:0000313" key="4">
    <source>
        <dbReference type="EMBL" id="MCT2590517.1"/>
    </source>
</evidence>
<feature type="compositionally biased region" description="Low complexity" evidence="3">
    <location>
        <begin position="142"/>
        <end position="151"/>
    </location>
</feature>
<dbReference type="InterPro" id="IPR012340">
    <property type="entry name" value="NA-bd_OB-fold"/>
</dbReference>
<sequence>MYEAHVTVVGNAATQVEFRTTDAGLPFAWFRLASTVRRFDRARGGWADSYSSFYTVWARRSLAANLSSSVTIGEPLIVQGQLRVREGSREGRESASVDLLASAIGHDLSRGTSAFVRVSRATPGLTPDGSGERRRHPVAEVPTEARGAPEAPEAPEAKVPDLLTPS</sequence>
<evidence type="ECO:0000256" key="3">
    <source>
        <dbReference type="SAM" id="MobiDB-lite"/>
    </source>
</evidence>
<dbReference type="GO" id="GO:0003677">
    <property type="term" value="F:DNA binding"/>
    <property type="evidence" value="ECO:0007669"/>
    <property type="project" value="UniProtKB-KW"/>
</dbReference>
<dbReference type="PROSITE" id="PS50935">
    <property type="entry name" value="SSB"/>
    <property type="match status" value="1"/>
</dbReference>
<dbReference type="RefSeq" id="WP_260217804.1">
    <property type="nucleotide sequence ID" value="NZ_JAJAGO010000004.1"/>
</dbReference>
<gene>
    <name evidence="4" type="ORF">LHJ74_11450</name>
</gene>
<evidence type="ECO:0000313" key="5">
    <source>
        <dbReference type="Proteomes" id="UP001156389"/>
    </source>
</evidence>
<feature type="region of interest" description="Disordered" evidence="3">
    <location>
        <begin position="119"/>
        <end position="166"/>
    </location>
</feature>
<comment type="caution">
    <text evidence="4">The sequence shown here is derived from an EMBL/GenBank/DDBJ whole genome shotgun (WGS) entry which is preliminary data.</text>
</comment>